<dbReference type="EMBL" id="GGEC01090047">
    <property type="protein sequence ID" value="MBX70531.1"/>
    <property type="molecule type" value="Transcribed_RNA"/>
</dbReference>
<feature type="transmembrane region" description="Helical" evidence="1">
    <location>
        <begin position="7"/>
        <end position="26"/>
    </location>
</feature>
<accession>A0A2P2QUH8</accession>
<evidence type="ECO:0000256" key="1">
    <source>
        <dbReference type="SAM" id="Phobius"/>
    </source>
</evidence>
<proteinExistence type="predicted"/>
<evidence type="ECO:0000313" key="2">
    <source>
        <dbReference type="EMBL" id="MBX70531.1"/>
    </source>
</evidence>
<keyword evidence="1" id="KW-0812">Transmembrane</keyword>
<reference evidence="2" key="1">
    <citation type="submission" date="2018-02" db="EMBL/GenBank/DDBJ databases">
        <title>Rhizophora mucronata_Transcriptome.</title>
        <authorList>
            <person name="Meera S.P."/>
            <person name="Sreeshan A."/>
            <person name="Augustine A."/>
        </authorList>
    </citation>
    <scope>NUCLEOTIDE SEQUENCE</scope>
    <source>
        <tissue evidence="2">Leaf</tissue>
    </source>
</reference>
<dbReference type="AlphaFoldDB" id="A0A2P2QUH8"/>
<sequence length="68" mass="7196">MVILIRCVIGIVMVILALVVELLAIARTGVGCNSNAAHGGSGDRRCSGRDGHTYNLLPQLFSPVSIIY</sequence>
<protein>
    <submittedName>
        <fullName evidence="2">Uncharacterized protein</fullName>
    </submittedName>
</protein>
<name>A0A2P2QUH8_RHIMU</name>
<organism evidence="2">
    <name type="scientific">Rhizophora mucronata</name>
    <name type="common">Asiatic mangrove</name>
    <dbReference type="NCBI Taxonomy" id="61149"/>
    <lineage>
        <taxon>Eukaryota</taxon>
        <taxon>Viridiplantae</taxon>
        <taxon>Streptophyta</taxon>
        <taxon>Embryophyta</taxon>
        <taxon>Tracheophyta</taxon>
        <taxon>Spermatophyta</taxon>
        <taxon>Magnoliopsida</taxon>
        <taxon>eudicotyledons</taxon>
        <taxon>Gunneridae</taxon>
        <taxon>Pentapetalae</taxon>
        <taxon>rosids</taxon>
        <taxon>fabids</taxon>
        <taxon>Malpighiales</taxon>
        <taxon>Rhizophoraceae</taxon>
        <taxon>Rhizophora</taxon>
    </lineage>
</organism>
<keyword evidence="1" id="KW-1133">Transmembrane helix</keyword>
<keyword evidence="1" id="KW-0472">Membrane</keyword>